<name>A0A2T5GMG5_9SPHN</name>
<dbReference type="RefSeq" id="WP_107957956.1">
    <property type="nucleotide sequence ID" value="NZ_QAOG01000003.1"/>
</dbReference>
<keyword evidence="2" id="KW-1185">Reference proteome</keyword>
<dbReference type="Proteomes" id="UP000244189">
    <property type="component" value="Unassembled WGS sequence"/>
</dbReference>
<reference evidence="1 2" key="1">
    <citation type="submission" date="2018-04" db="EMBL/GenBank/DDBJ databases">
        <title>Genomic Encyclopedia of Type Strains, Phase III (KMG-III): the genomes of soil and plant-associated and newly described type strains.</title>
        <authorList>
            <person name="Whitman W."/>
        </authorList>
    </citation>
    <scope>NUCLEOTIDE SEQUENCE [LARGE SCALE GENOMIC DNA]</scope>
    <source>
        <strain evidence="1 2">MA101b</strain>
    </source>
</reference>
<accession>A0A2T5GMG5</accession>
<dbReference type="EMBL" id="QAOG01000003">
    <property type="protein sequence ID" value="PTQ60511.1"/>
    <property type="molecule type" value="Genomic_DNA"/>
</dbReference>
<proteinExistence type="predicted"/>
<protein>
    <submittedName>
        <fullName evidence="1">Uncharacterized protein</fullName>
    </submittedName>
</protein>
<organism evidence="1 2">
    <name type="scientific">Sphingomonas aurantiaca</name>
    <dbReference type="NCBI Taxonomy" id="185949"/>
    <lineage>
        <taxon>Bacteria</taxon>
        <taxon>Pseudomonadati</taxon>
        <taxon>Pseudomonadota</taxon>
        <taxon>Alphaproteobacteria</taxon>
        <taxon>Sphingomonadales</taxon>
        <taxon>Sphingomonadaceae</taxon>
        <taxon>Sphingomonas</taxon>
    </lineage>
</organism>
<dbReference type="AlphaFoldDB" id="A0A2T5GMG5"/>
<evidence type="ECO:0000313" key="1">
    <source>
        <dbReference type="EMBL" id="PTQ60511.1"/>
    </source>
</evidence>
<gene>
    <name evidence="1" type="ORF">C8J26_2223</name>
</gene>
<comment type="caution">
    <text evidence="1">The sequence shown here is derived from an EMBL/GenBank/DDBJ whole genome shotgun (WGS) entry which is preliminary data.</text>
</comment>
<evidence type="ECO:0000313" key="2">
    <source>
        <dbReference type="Proteomes" id="UP000244189"/>
    </source>
</evidence>
<sequence>MNYYHNIEGEQISPMVLPTISVRGDDLLALRHTTAPGTHALANLRVDYRPTDTGERAIARDGHSGPGLYACFWDRELFYIGTFAGTGRPTNGNVARERWTKHVAGMTFRGHGVTIGERALHQIAEDAPSALGALLLEADRARLSKTAGMLQTQYATFRFASRHWDDFALLDSAMLARFAFVYLRPSLHGRLAGMDKATLDPHLRAMERGIVALLDPPCNAASTNRDGTPGPGIADTEKTMRQVMDSHLAAVQSDHPDYQLRSRRS</sequence>